<dbReference type="RefSeq" id="WP_147670122.1">
    <property type="nucleotide sequence ID" value="NZ_CP120678.1"/>
</dbReference>
<dbReference type="PROSITE" id="PS51094">
    <property type="entry name" value="PTS_EIIA_TYPE_2"/>
    <property type="match status" value="1"/>
</dbReference>
<dbReference type="InterPro" id="IPR016152">
    <property type="entry name" value="PTrfase/Anion_transptr"/>
</dbReference>
<dbReference type="Proteomes" id="UP001243623">
    <property type="component" value="Chromosome"/>
</dbReference>
<dbReference type="Pfam" id="PF00359">
    <property type="entry name" value="PTS_EIIA_2"/>
    <property type="match status" value="1"/>
</dbReference>
<protein>
    <submittedName>
        <fullName evidence="2">PTS sugar transporter subunit IIA</fullName>
    </submittedName>
</protein>
<dbReference type="EMBL" id="CP120678">
    <property type="protein sequence ID" value="WIW70337.1"/>
    <property type="molecule type" value="Genomic_DNA"/>
</dbReference>
<proteinExistence type="predicted"/>
<dbReference type="AlphaFoldDB" id="A0A9Y2EQS6"/>
<dbReference type="SUPFAM" id="SSF55804">
    <property type="entry name" value="Phoshotransferase/anion transport protein"/>
    <property type="match status" value="1"/>
</dbReference>
<name>A0A9Y2EQS6_9FIRM</name>
<dbReference type="PANTHER" id="PTHR47738">
    <property type="entry name" value="PTS SYSTEM FRUCTOSE-LIKE EIIA COMPONENT-RELATED"/>
    <property type="match status" value="1"/>
</dbReference>
<dbReference type="Gene3D" id="3.40.930.10">
    <property type="entry name" value="Mannitol-specific EII, Chain A"/>
    <property type="match status" value="1"/>
</dbReference>
<accession>A0A9Y2EQS6</accession>
<dbReference type="CDD" id="cd00211">
    <property type="entry name" value="PTS_IIA_fru"/>
    <property type="match status" value="1"/>
</dbReference>
<keyword evidence="2" id="KW-0813">Transport</keyword>
<dbReference type="KEGG" id="sgbi:P3F81_10625"/>
<organism evidence="2 3">
    <name type="scientific">Selenobaculum gibii</name>
    <dbReference type="NCBI Taxonomy" id="3054208"/>
    <lineage>
        <taxon>Bacteria</taxon>
        <taxon>Bacillati</taxon>
        <taxon>Bacillota</taxon>
        <taxon>Negativicutes</taxon>
        <taxon>Selenomonadales</taxon>
        <taxon>Selenomonadaceae</taxon>
        <taxon>Selenobaculum</taxon>
    </lineage>
</organism>
<evidence type="ECO:0000313" key="2">
    <source>
        <dbReference type="EMBL" id="WIW70337.1"/>
    </source>
</evidence>
<reference evidence="2" key="1">
    <citation type="submission" date="2023-03" db="EMBL/GenBank/DDBJ databases">
        <title>Selenobaculum gbiensis gen. nov. sp. nov., a new bacterium isolated from the gut microbiota of IBD patient.</title>
        <authorList>
            <person name="Yeo S."/>
            <person name="Park H."/>
            <person name="Huh C.S."/>
        </authorList>
    </citation>
    <scope>NUCLEOTIDE SEQUENCE</scope>
    <source>
        <strain evidence="2">ICN-92133</strain>
    </source>
</reference>
<gene>
    <name evidence="2" type="ORF">P3F81_10625</name>
</gene>
<evidence type="ECO:0000313" key="3">
    <source>
        <dbReference type="Proteomes" id="UP001243623"/>
    </source>
</evidence>
<dbReference type="InterPro" id="IPR002178">
    <property type="entry name" value="PTS_EIIA_type-2_dom"/>
</dbReference>
<feature type="domain" description="PTS EIIA type-2" evidence="1">
    <location>
        <begin position="6"/>
        <end position="154"/>
    </location>
</feature>
<evidence type="ECO:0000259" key="1">
    <source>
        <dbReference type="PROSITE" id="PS51094"/>
    </source>
</evidence>
<dbReference type="PANTHER" id="PTHR47738:SF3">
    <property type="entry name" value="PHOSPHOTRANSFERASE SYSTEM MANNITOL_FRUCTOSE-SPECIFIC IIA DOMAIN CONTAINING PROTEIN"/>
    <property type="match status" value="1"/>
</dbReference>
<keyword evidence="2" id="KW-0762">Sugar transport</keyword>
<dbReference type="InterPro" id="IPR051541">
    <property type="entry name" value="PTS_SugarTrans_NitroReg"/>
</dbReference>
<sequence length="156" mass="17351">MAENVSLLHENLVLLDYESEDDRETLLTNLAGILQREGYVKESYLEAILTREREYPTGLNTPGIKVVIPHAAPQHVNQAAILAVKLKSPVTFKEMGNSGKDVEAKLIFMLAVTDPQGHLQTLSKLMAIFSDGEKLTDLYNSLTKQAFIEKLSRILA</sequence>
<keyword evidence="3" id="KW-1185">Reference proteome</keyword>